<dbReference type="Gene3D" id="2.20.230.10">
    <property type="entry name" value="Resuscitation-promoting factor rpfb"/>
    <property type="match status" value="1"/>
</dbReference>
<dbReference type="PROSITE" id="PS51109">
    <property type="entry name" value="G5"/>
    <property type="match status" value="1"/>
</dbReference>
<feature type="domain" description="G5" evidence="2">
    <location>
        <begin position="46"/>
        <end position="126"/>
    </location>
</feature>
<proteinExistence type="predicted"/>
<dbReference type="GO" id="GO:0009254">
    <property type="term" value="P:peptidoglycan turnover"/>
    <property type="evidence" value="ECO:0007669"/>
    <property type="project" value="InterPro"/>
</dbReference>
<dbReference type="eggNOG" id="COG3583">
    <property type="taxonomic scope" value="Bacteria"/>
</dbReference>
<evidence type="ECO:0000313" key="3">
    <source>
        <dbReference type="EMBL" id="ACI18019.1"/>
    </source>
</evidence>
<dbReference type="InterPro" id="IPR010611">
    <property type="entry name" value="3D_dom"/>
</dbReference>
<evidence type="ECO:0000259" key="2">
    <source>
        <dbReference type="PROSITE" id="PS51109"/>
    </source>
</evidence>
<evidence type="ECO:0000256" key="1">
    <source>
        <dbReference type="ARBA" id="ARBA00022729"/>
    </source>
</evidence>
<dbReference type="SMART" id="SM01208">
    <property type="entry name" value="G5"/>
    <property type="match status" value="1"/>
</dbReference>
<dbReference type="InterPro" id="IPR011098">
    <property type="entry name" value="G5_dom"/>
</dbReference>
<dbReference type="STRING" id="309798.COPRO5265_1279"/>
<dbReference type="InterPro" id="IPR051933">
    <property type="entry name" value="Resuscitation_pf_RpfB"/>
</dbReference>
<accession>B5Y9Y4</accession>
<dbReference type="GO" id="GO:0019867">
    <property type="term" value="C:outer membrane"/>
    <property type="evidence" value="ECO:0007669"/>
    <property type="project" value="InterPro"/>
</dbReference>
<protein>
    <submittedName>
        <fullName evidence="3">LysM domain protein</fullName>
    </submittedName>
</protein>
<evidence type="ECO:0000313" key="4">
    <source>
        <dbReference type="Proteomes" id="UP000001732"/>
    </source>
</evidence>
<reference evidence="4" key="1">
    <citation type="submission" date="2008-08" db="EMBL/GenBank/DDBJ databases">
        <title>The complete genome sequence of Coprothermobacter proteolyticus strain ATCC 5245 / DSM 5265 / BT.</title>
        <authorList>
            <person name="Dodson R.J."/>
            <person name="Durkin A.S."/>
            <person name="Wu M."/>
            <person name="Eisen J."/>
            <person name="Sutton G."/>
        </authorList>
    </citation>
    <scope>NUCLEOTIDE SEQUENCE [LARGE SCALE GENOMIC DNA]</scope>
    <source>
        <strain evidence="4">ATCC 35245 / DSM 5265 / OCM 4 / BT</strain>
    </source>
</reference>
<dbReference type="Proteomes" id="UP000001732">
    <property type="component" value="Chromosome"/>
</dbReference>
<organism evidence="3 4">
    <name type="scientific">Coprothermobacter proteolyticus (strain ATCC 35245 / DSM 5265 / OCM 4 / BT)</name>
    <dbReference type="NCBI Taxonomy" id="309798"/>
    <lineage>
        <taxon>Bacteria</taxon>
        <taxon>Pseudomonadati</taxon>
        <taxon>Coprothermobacterota</taxon>
        <taxon>Coprothermobacteria</taxon>
        <taxon>Coprothermobacterales</taxon>
        <taxon>Coprothermobacteraceae</taxon>
        <taxon>Coprothermobacter</taxon>
    </lineage>
</organism>
<gene>
    <name evidence="3" type="ordered locus">COPRO5265_1279</name>
</gene>
<keyword evidence="1" id="KW-0732">Signal</keyword>
<dbReference type="GO" id="GO:0004553">
    <property type="term" value="F:hydrolase activity, hydrolyzing O-glycosyl compounds"/>
    <property type="evidence" value="ECO:0007669"/>
    <property type="project" value="InterPro"/>
</dbReference>
<dbReference type="Pfam" id="PF06725">
    <property type="entry name" value="3D"/>
    <property type="match status" value="1"/>
</dbReference>
<sequence>MPTQTVKMQGKTLKLTTPYSDKNILKVISATGSNFEVKKQGNVLLVQSVEVTTNVNYVYIPPKVIVQPSNTVARGRSAVLSSGAPTIKQQTWQIKKVDGKVVERKLIKEQIVQQGRDKVVALGQGTYRGEAQEILMVATAYSAEEPGIGTRTAMGTRVRYGVVAVDPKVIPLGTKLYIEGYGYAVAEDVGGKIKGNRIDVYFNTVKECYQWGRRVVKVYVLGKD</sequence>
<dbReference type="SUPFAM" id="SSF50685">
    <property type="entry name" value="Barwin-like endoglucanases"/>
    <property type="match status" value="1"/>
</dbReference>
<dbReference type="EMBL" id="CP001145">
    <property type="protein sequence ID" value="ACI18019.1"/>
    <property type="molecule type" value="Genomic_DNA"/>
</dbReference>
<dbReference type="AlphaFoldDB" id="B5Y9Y4"/>
<dbReference type="CDD" id="cd22786">
    <property type="entry name" value="DPBB_YuiC-like"/>
    <property type="match status" value="1"/>
</dbReference>
<reference evidence="3 4" key="2">
    <citation type="journal article" date="2014" name="Genome Announc.">
        <title>Complete Genome Sequence of Coprothermobacter proteolyticus DSM 5265.</title>
        <authorList>
            <person name="Alexiev A."/>
            <person name="Coil D.A."/>
            <person name="Badger J.H."/>
            <person name="Enticknap J."/>
            <person name="Ward N."/>
            <person name="Robb F.T."/>
            <person name="Eisen J.A."/>
        </authorList>
    </citation>
    <scope>NUCLEOTIDE SEQUENCE [LARGE SCALE GENOMIC DNA]</scope>
    <source>
        <strain evidence="4">ATCC 35245 / DSM 5265 / OCM 4 / BT</strain>
    </source>
</reference>
<dbReference type="Pfam" id="PF07501">
    <property type="entry name" value="G5"/>
    <property type="match status" value="1"/>
</dbReference>
<dbReference type="PANTHER" id="PTHR39160:SF4">
    <property type="entry name" value="RESUSCITATION-PROMOTING FACTOR RPFB"/>
    <property type="match status" value="1"/>
</dbReference>
<name>B5Y9Y4_COPPD</name>
<dbReference type="PANTHER" id="PTHR39160">
    <property type="entry name" value="CELL WALL-BINDING PROTEIN YOCH"/>
    <property type="match status" value="1"/>
</dbReference>
<dbReference type="KEGG" id="cpo:COPRO5265_1279"/>
<dbReference type="InterPro" id="IPR036908">
    <property type="entry name" value="RlpA-like_sf"/>
</dbReference>
<dbReference type="eggNOG" id="COG3584">
    <property type="taxonomic scope" value="Bacteria"/>
</dbReference>
<dbReference type="Gene3D" id="2.40.40.10">
    <property type="entry name" value="RlpA-like domain"/>
    <property type="match status" value="1"/>
</dbReference>
<keyword evidence="4" id="KW-1185">Reference proteome</keyword>